<dbReference type="Proteomes" id="UP000247892">
    <property type="component" value="Unassembled WGS sequence"/>
</dbReference>
<feature type="transmembrane region" description="Helical" evidence="11">
    <location>
        <begin position="88"/>
        <end position="106"/>
    </location>
</feature>
<feature type="transmembrane region" description="Helical" evidence="11">
    <location>
        <begin position="332"/>
        <end position="353"/>
    </location>
</feature>
<dbReference type="RefSeq" id="WP_110343464.1">
    <property type="nucleotide sequence ID" value="NZ_JBHVKT010000003.1"/>
</dbReference>
<protein>
    <recommendedName>
        <fullName evidence="10">Putative proline/betaine transporter</fullName>
    </recommendedName>
</protein>
<keyword evidence="4" id="KW-1003">Cell membrane</keyword>
<dbReference type="PROSITE" id="PS50850">
    <property type="entry name" value="MFS"/>
    <property type="match status" value="1"/>
</dbReference>
<keyword evidence="7 11" id="KW-1133">Transmembrane helix</keyword>
<keyword evidence="8 11" id="KW-0472">Membrane</keyword>
<keyword evidence="3" id="KW-0813">Transport</keyword>
<keyword evidence="5 11" id="KW-0812">Transmembrane</keyword>
<dbReference type="GO" id="GO:0015293">
    <property type="term" value="F:symporter activity"/>
    <property type="evidence" value="ECO:0007669"/>
    <property type="project" value="UniProtKB-KW"/>
</dbReference>
<name>A0A318LZ15_9PSEU</name>
<comment type="similarity">
    <text evidence="2">Belongs to the major facilitator superfamily. Metabolite:H+ Symporter (MHS) family (TC 2.A.1.6) family.</text>
</comment>
<comment type="function">
    <text evidence="9">May be a proton symporter involved in the uptake of osmolytes such as proline and glycine betaine.</text>
</comment>
<gene>
    <name evidence="13" type="ORF">BA062_34580</name>
</gene>
<feature type="transmembrane region" description="Helical" evidence="11">
    <location>
        <begin position="402"/>
        <end position="420"/>
    </location>
</feature>
<dbReference type="Pfam" id="PF07690">
    <property type="entry name" value="MFS_1"/>
    <property type="match status" value="1"/>
</dbReference>
<feature type="transmembrane region" description="Helical" evidence="11">
    <location>
        <begin position="374"/>
        <end position="396"/>
    </location>
</feature>
<feature type="transmembrane region" description="Helical" evidence="11">
    <location>
        <begin position="277"/>
        <end position="299"/>
    </location>
</feature>
<dbReference type="EMBL" id="MASU01000019">
    <property type="protein sequence ID" value="PXY18735.1"/>
    <property type="molecule type" value="Genomic_DNA"/>
</dbReference>
<dbReference type="PROSITE" id="PS00216">
    <property type="entry name" value="SUGAR_TRANSPORT_1"/>
    <property type="match status" value="1"/>
</dbReference>
<dbReference type="PANTHER" id="PTHR43045:SF1">
    <property type="entry name" value="SHIKIMATE TRANSPORTER"/>
    <property type="match status" value="1"/>
</dbReference>
<evidence type="ECO:0000313" key="13">
    <source>
        <dbReference type="EMBL" id="PXY18735.1"/>
    </source>
</evidence>
<dbReference type="Gene3D" id="1.20.1250.20">
    <property type="entry name" value="MFS general substrate transporter like domains"/>
    <property type="match status" value="1"/>
</dbReference>
<evidence type="ECO:0000256" key="9">
    <source>
        <dbReference type="ARBA" id="ARBA00037295"/>
    </source>
</evidence>
<dbReference type="AlphaFoldDB" id="A0A318LZ15"/>
<organism evidence="13 14">
    <name type="scientific">Prauserella flavalba</name>
    <dbReference type="NCBI Taxonomy" id="1477506"/>
    <lineage>
        <taxon>Bacteria</taxon>
        <taxon>Bacillati</taxon>
        <taxon>Actinomycetota</taxon>
        <taxon>Actinomycetes</taxon>
        <taxon>Pseudonocardiales</taxon>
        <taxon>Pseudonocardiaceae</taxon>
        <taxon>Prauserella</taxon>
    </lineage>
</organism>
<accession>A0A318LZ15</accession>
<feature type="transmembrane region" description="Helical" evidence="11">
    <location>
        <begin position="241"/>
        <end position="265"/>
    </location>
</feature>
<dbReference type="FunFam" id="1.20.1250.20:FF:000001">
    <property type="entry name" value="Dicarboxylate MFS transporter"/>
    <property type="match status" value="1"/>
</dbReference>
<feature type="transmembrane region" description="Helical" evidence="11">
    <location>
        <begin position="52"/>
        <end position="76"/>
    </location>
</feature>
<proteinExistence type="inferred from homology"/>
<evidence type="ECO:0000256" key="4">
    <source>
        <dbReference type="ARBA" id="ARBA00022475"/>
    </source>
</evidence>
<evidence type="ECO:0000256" key="6">
    <source>
        <dbReference type="ARBA" id="ARBA00022847"/>
    </source>
</evidence>
<sequence>MANRASAPPVSIGKIAFASFIGTVIEFFDFFIFGTASALIFNKIFFPALDPLAGTLASFATFGVAFAARPLGGVLFGHFGDRLGRKTMLVLSLVLMGVGTAMVGVLPTYAQIGIWAPLLLVLSRLLQGVAIGGEWSGAVLMAVEHAPPGKRAFYGSWPQCGVPAGLVLATASFYLVEQLPEDAMMTWGWRIPFLASVVLVLLGLYIRMKISESPAFQSVQDKGEQSRFPAGEVIRKSWKGILIAIFSMAAANIPFYMATVFALSYGSQQEGITRGTVLLAVCIASFVQIFTIPVAAILADRYGRRPVLLVGCVITALAGFPFFWLIDTGSTIAIIAAMMIALPIAHSLTYSTLASFVPELFETRLRYSGSAIGYQVGGMIMSGPVPFVSAALFSAAGSAWPLSLYIVVGGVLTFGAVYVARESYRDDIAESGKEDDARREPSPAS</sequence>
<comment type="subcellular location">
    <subcellularLocation>
        <location evidence="1">Cell membrane</location>
        <topology evidence="1">Multi-pass membrane protein</topology>
    </subcellularLocation>
</comment>
<feature type="transmembrane region" description="Helical" evidence="11">
    <location>
        <begin position="152"/>
        <end position="175"/>
    </location>
</feature>
<feature type="transmembrane region" description="Helical" evidence="11">
    <location>
        <begin position="187"/>
        <end position="206"/>
    </location>
</feature>
<dbReference type="InterPro" id="IPR011701">
    <property type="entry name" value="MFS"/>
</dbReference>
<dbReference type="GO" id="GO:0005886">
    <property type="term" value="C:plasma membrane"/>
    <property type="evidence" value="ECO:0007669"/>
    <property type="project" value="UniProtKB-SubCell"/>
</dbReference>
<feature type="domain" description="Major facilitator superfamily (MFS) profile" evidence="12">
    <location>
        <begin position="15"/>
        <end position="427"/>
    </location>
</feature>
<comment type="caution">
    <text evidence="13">The sequence shown here is derived from an EMBL/GenBank/DDBJ whole genome shotgun (WGS) entry which is preliminary data.</text>
</comment>
<evidence type="ECO:0000259" key="12">
    <source>
        <dbReference type="PROSITE" id="PS50850"/>
    </source>
</evidence>
<evidence type="ECO:0000256" key="7">
    <source>
        <dbReference type="ARBA" id="ARBA00022989"/>
    </source>
</evidence>
<evidence type="ECO:0000256" key="1">
    <source>
        <dbReference type="ARBA" id="ARBA00004651"/>
    </source>
</evidence>
<evidence type="ECO:0000256" key="5">
    <source>
        <dbReference type="ARBA" id="ARBA00022692"/>
    </source>
</evidence>
<evidence type="ECO:0000256" key="10">
    <source>
        <dbReference type="ARBA" id="ARBA00039918"/>
    </source>
</evidence>
<feature type="transmembrane region" description="Helical" evidence="11">
    <location>
        <begin position="112"/>
        <end position="131"/>
    </location>
</feature>
<dbReference type="InterPro" id="IPR020846">
    <property type="entry name" value="MFS_dom"/>
</dbReference>
<evidence type="ECO:0000256" key="8">
    <source>
        <dbReference type="ARBA" id="ARBA00023136"/>
    </source>
</evidence>
<dbReference type="OrthoDB" id="8953821at2"/>
<dbReference type="CDD" id="cd17369">
    <property type="entry name" value="MFS_ShiA_like"/>
    <property type="match status" value="1"/>
</dbReference>
<dbReference type="SUPFAM" id="SSF103473">
    <property type="entry name" value="MFS general substrate transporter"/>
    <property type="match status" value="1"/>
</dbReference>
<feature type="transmembrane region" description="Helical" evidence="11">
    <location>
        <begin position="306"/>
        <end position="326"/>
    </location>
</feature>
<evidence type="ECO:0000256" key="11">
    <source>
        <dbReference type="SAM" id="Phobius"/>
    </source>
</evidence>
<evidence type="ECO:0000313" key="14">
    <source>
        <dbReference type="Proteomes" id="UP000247892"/>
    </source>
</evidence>
<dbReference type="PANTHER" id="PTHR43045">
    <property type="entry name" value="SHIKIMATE TRANSPORTER"/>
    <property type="match status" value="1"/>
</dbReference>
<keyword evidence="6" id="KW-0769">Symport</keyword>
<dbReference type="InterPro" id="IPR005829">
    <property type="entry name" value="Sugar_transporter_CS"/>
</dbReference>
<feature type="transmembrane region" description="Helical" evidence="11">
    <location>
        <begin position="12"/>
        <end position="40"/>
    </location>
</feature>
<evidence type="ECO:0000256" key="3">
    <source>
        <dbReference type="ARBA" id="ARBA00022448"/>
    </source>
</evidence>
<reference evidence="13 14" key="1">
    <citation type="submission" date="2016-07" db="EMBL/GenBank/DDBJ databases">
        <title>Draft genome sequence of Prauserella sp. YIM 121212, isolated from alkaline soil.</title>
        <authorList>
            <person name="Ruckert C."/>
            <person name="Albersmeier A."/>
            <person name="Jiang C.-L."/>
            <person name="Jiang Y."/>
            <person name="Kalinowski J."/>
            <person name="Schneider O."/>
            <person name="Winkler A."/>
            <person name="Zotchev S.B."/>
        </authorList>
    </citation>
    <scope>NUCLEOTIDE SEQUENCE [LARGE SCALE GENOMIC DNA]</scope>
    <source>
        <strain evidence="13 14">YIM 121212</strain>
    </source>
</reference>
<keyword evidence="14" id="KW-1185">Reference proteome</keyword>
<dbReference type="InterPro" id="IPR036259">
    <property type="entry name" value="MFS_trans_sf"/>
</dbReference>
<evidence type="ECO:0000256" key="2">
    <source>
        <dbReference type="ARBA" id="ARBA00008240"/>
    </source>
</evidence>